<organism evidence="3 4">
    <name type="scientific">Gilliamella apicola</name>
    <dbReference type="NCBI Taxonomy" id="1196095"/>
    <lineage>
        <taxon>Bacteria</taxon>
        <taxon>Pseudomonadati</taxon>
        <taxon>Pseudomonadota</taxon>
        <taxon>Gammaproteobacteria</taxon>
        <taxon>Orbales</taxon>
        <taxon>Orbaceae</taxon>
        <taxon>Gilliamella</taxon>
    </lineage>
</organism>
<dbReference type="EMBL" id="VMHL01000001">
    <property type="protein sequence ID" value="TSJ91829.1"/>
    <property type="molecule type" value="Genomic_DNA"/>
</dbReference>
<gene>
    <name evidence="3" type="ORF">FPQ14_00750</name>
</gene>
<name>A0A556RSH9_9GAMM</name>
<evidence type="ECO:0000313" key="3">
    <source>
        <dbReference type="EMBL" id="TSJ91829.1"/>
    </source>
</evidence>
<reference evidence="3 4" key="1">
    <citation type="submission" date="2019-07" db="EMBL/GenBank/DDBJ databases">
        <title>Gilliamella genomes.</title>
        <authorList>
            <person name="Zheng H."/>
        </authorList>
    </citation>
    <scope>NUCLEOTIDE SEQUENCE [LARGE SCALE GENOMIC DNA]</scope>
    <source>
        <strain evidence="3 4">W8131</strain>
    </source>
</reference>
<dbReference type="Proteomes" id="UP000319138">
    <property type="component" value="Unassembled WGS sequence"/>
</dbReference>
<comment type="caution">
    <text evidence="3">The sequence shown here is derived from an EMBL/GenBank/DDBJ whole genome shotgun (WGS) entry which is preliminary data.</text>
</comment>
<accession>A0A556RSH9</accession>
<dbReference type="InterPro" id="IPR027417">
    <property type="entry name" value="P-loop_NTPase"/>
</dbReference>
<dbReference type="AlphaFoldDB" id="A0A556RSH9"/>
<feature type="domain" description="Terminase large subunit-like endonuclease" evidence="2">
    <location>
        <begin position="279"/>
        <end position="556"/>
    </location>
</feature>
<dbReference type="Gene3D" id="3.40.50.300">
    <property type="entry name" value="P-loop containing nucleotide triphosphate hydrolases"/>
    <property type="match status" value="1"/>
</dbReference>
<feature type="domain" description="Terminase large subunit-like ATPase" evidence="1">
    <location>
        <begin position="113"/>
        <end position="268"/>
    </location>
</feature>
<proteinExistence type="predicted"/>
<dbReference type="PANTHER" id="PTHR41287">
    <property type="match status" value="1"/>
</dbReference>
<protein>
    <submittedName>
        <fullName evidence="3">Terminase large subunit</fullName>
    </submittedName>
</protein>
<evidence type="ECO:0000259" key="1">
    <source>
        <dbReference type="Pfam" id="PF03354"/>
    </source>
</evidence>
<dbReference type="InterPro" id="IPR046462">
    <property type="entry name" value="TerL_nuclease"/>
</dbReference>
<sequence>MRNFVQIAIDYATDAINDKKRKTHCKLIRQAAKRFLDDLKRADKKNCPFFFDEWHANDACDFIEKLPHVEGKWDCPTIIMHPSHVFFVVQLFGFRKKEALNIKEWGDDGKFYPRRYSAALFAVARKNAKSTLSSAIANYCLCCEPEDGAQVISAATTFPQASIIFNTAKRMVEKTTDLKEGFGLECWAKSISRFETGASFKPIHAKASTQDGLNPSHVFIDEIHAHKTADLLNVLQSAMGARANPLFVYTTTEGYINAGPWQEIRKFARDLLKGVFKNEADHFLAVFYCLDDDDDEFDETVWIKANPLMDVNPYLLISIKKEAVEAKQMPSKMAEFRIKRLNKPASAENGWIDLGKWDKCGGEVDLEKLKNYPCYGALDLSSTSDLTSFRLTWEIDGEIYTAGWGWCPTDAIAYRTERGTVPYAGWVEKGYIKQTEGNVIDYGIVERDIVELFEQFNIVSVAYDPWNATDLVNRLVAQELPMIQFIQGTKSYHPAMQATERYYMSGRLHHDNNPVLRWCASNIVARKDENLNMAPDKRRSADKIDWIITLIMSIGLIVANSEDNDDEDIEAAFQDVLII</sequence>
<dbReference type="GO" id="GO:0004519">
    <property type="term" value="F:endonuclease activity"/>
    <property type="evidence" value="ECO:0007669"/>
    <property type="project" value="InterPro"/>
</dbReference>
<evidence type="ECO:0000259" key="2">
    <source>
        <dbReference type="Pfam" id="PF20441"/>
    </source>
</evidence>
<dbReference type="InterPro" id="IPR005021">
    <property type="entry name" value="Terminase_largesu-like"/>
</dbReference>
<dbReference type="Pfam" id="PF03354">
    <property type="entry name" value="TerL_ATPase"/>
    <property type="match status" value="1"/>
</dbReference>
<dbReference type="RefSeq" id="WP_144187574.1">
    <property type="nucleotide sequence ID" value="NZ_VMHL01000001.1"/>
</dbReference>
<evidence type="ECO:0000313" key="4">
    <source>
        <dbReference type="Proteomes" id="UP000319138"/>
    </source>
</evidence>
<dbReference type="InterPro" id="IPR046461">
    <property type="entry name" value="TerL_ATPase"/>
</dbReference>
<dbReference type="PANTHER" id="PTHR41287:SF1">
    <property type="entry name" value="PROTEIN YMFN"/>
    <property type="match status" value="1"/>
</dbReference>
<dbReference type="Pfam" id="PF20441">
    <property type="entry name" value="TerL_nuclease"/>
    <property type="match status" value="1"/>
</dbReference>